<dbReference type="HAMAP" id="MF_01416">
    <property type="entry name" value="ATP_synth_delta_bact"/>
    <property type="match status" value="1"/>
</dbReference>
<keyword evidence="10" id="KW-1185">Reference proteome</keyword>
<dbReference type="PANTHER" id="PTHR11910">
    <property type="entry name" value="ATP SYNTHASE DELTA CHAIN"/>
    <property type="match status" value="1"/>
</dbReference>
<dbReference type="KEGG" id="ppsr:I6J18_15625"/>
<evidence type="ECO:0000256" key="2">
    <source>
        <dbReference type="ARBA" id="ARBA00022448"/>
    </source>
</evidence>
<evidence type="ECO:0000256" key="6">
    <source>
        <dbReference type="ARBA" id="ARBA00023310"/>
    </source>
</evidence>
<comment type="function">
    <text evidence="7">This protein is part of the stalk that links CF(0) to CF(1). It either transmits conformational changes from CF(0) to CF(1) or is implicated in proton conduction.</text>
</comment>
<keyword evidence="8" id="KW-0175">Coiled coil</keyword>
<sequence length="178" mass="19753">MSDLAVAKRYAVALFQIAKEQNLLTQMEEELQAIKQIFSEQKDLLAFLEHPKLSKSAKKEVIANSFSKLSEPIINTLFIMLEGHRTGEIKLMAEEFIQLANEENSIAEATVYTVRPLTDTEREAVSTAFAAKVGKRTLKINNIADSSIIGGIKLQIGNRIFDGSVSGKLDRLSKQLLS</sequence>
<keyword evidence="7" id="KW-0139">CF(1)</keyword>
<dbReference type="GO" id="GO:0005886">
    <property type="term" value="C:plasma membrane"/>
    <property type="evidence" value="ECO:0007669"/>
    <property type="project" value="UniProtKB-SubCell"/>
</dbReference>
<keyword evidence="7" id="KW-1003">Cell membrane</keyword>
<dbReference type="NCBIfam" id="NF004403">
    <property type="entry name" value="PRK05758.2-4"/>
    <property type="match status" value="1"/>
</dbReference>
<comment type="similarity">
    <text evidence="7">Belongs to the ATPase delta chain family.</text>
</comment>
<evidence type="ECO:0000313" key="9">
    <source>
        <dbReference type="EMBL" id="QQS99067.1"/>
    </source>
</evidence>
<organism evidence="9 10">
    <name type="scientific">Peribacillus psychrosaccharolyticus</name>
    <name type="common">Bacillus psychrosaccharolyticus</name>
    <dbReference type="NCBI Taxonomy" id="1407"/>
    <lineage>
        <taxon>Bacteria</taxon>
        <taxon>Bacillati</taxon>
        <taxon>Bacillota</taxon>
        <taxon>Bacilli</taxon>
        <taxon>Bacillales</taxon>
        <taxon>Bacillaceae</taxon>
        <taxon>Peribacillus</taxon>
    </lineage>
</organism>
<evidence type="ECO:0000313" key="10">
    <source>
        <dbReference type="Proteomes" id="UP000595254"/>
    </source>
</evidence>
<reference evidence="9 10" key="1">
    <citation type="submission" date="2021-01" db="EMBL/GenBank/DDBJ databases">
        <title>FDA dAtabase for Regulatory Grade micrObial Sequences (FDA-ARGOS): Supporting development and validation of Infectious Disease Dx tests.</title>
        <authorList>
            <person name="Nelson B."/>
            <person name="Plummer A."/>
            <person name="Tallon L."/>
            <person name="Sadzewicz L."/>
            <person name="Zhao X."/>
            <person name="Boylan J."/>
            <person name="Ott S."/>
            <person name="Bowen H."/>
            <person name="Vavikolanu K."/>
            <person name="Mehta A."/>
            <person name="Aluvathingal J."/>
            <person name="Nadendla S."/>
            <person name="Myers T."/>
            <person name="Yan Y."/>
            <person name="Sichtig H."/>
        </authorList>
    </citation>
    <scope>NUCLEOTIDE SEQUENCE [LARGE SCALE GENOMIC DNA]</scope>
    <source>
        <strain evidence="9 10">FDAARGOS_1161</strain>
    </source>
</reference>
<evidence type="ECO:0000256" key="8">
    <source>
        <dbReference type="SAM" id="Coils"/>
    </source>
</evidence>
<dbReference type="SUPFAM" id="SSF47928">
    <property type="entry name" value="N-terminal domain of the delta subunit of the F1F0-ATP synthase"/>
    <property type="match status" value="1"/>
</dbReference>
<dbReference type="EMBL" id="CP068053">
    <property type="protein sequence ID" value="QQS99067.1"/>
    <property type="molecule type" value="Genomic_DNA"/>
</dbReference>
<dbReference type="GO" id="GO:0045259">
    <property type="term" value="C:proton-transporting ATP synthase complex"/>
    <property type="evidence" value="ECO:0007669"/>
    <property type="project" value="UniProtKB-KW"/>
</dbReference>
<keyword evidence="4 7" id="KW-0406">Ion transport</keyword>
<feature type="coiled-coil region" evidence="8">
    <location>
        <begin position="17"/>
        <end position="44"/>
    </location>
</feature>
<keyword evidence="5 7" id="KW-0472">Membrane</keyword>
<comment type="subcellular location">
    <subcellularLocation>
        <location evidence="7">Cell membrane</location>
        <topology evidence="7">Peripheral membrane protein</topology>
    </subcellularLocation>
    <subcellularLocation>
        <location evidence="1">Membrane</location>
    </subcellularLocation>
</comment>
<dbReference type="AlphaFoldDB" id="A0A974RZ72"/>
<comment type="function">
    <text evidence="7">F(1)F(0) ATP synthase produces ATP from ADP in the presence of a proton or sodium gradient. F-type ATPases consist of two structural domains, F(1) containing the extramembraneous catalytic core and F(0) containing the membrane proton channel, linked together by a central stalk and a peripheral stalk. During catalysis, ATP synthesis in the catalytic domain of F(1) is coupled via a rotary mechanism of the central stalk subunits to proton translocation.</text>
</comment>
<dbReference type="Pfam" id="PF00213">
    <property type="entry name" value="OSCP"/>
    <property type="match status" value="1"/>
</dbReference>
<evidence type="ECO:0000256" key="3">
    <source>
        <dbReference type="ARBA" id="ARBA00022781"/>
    </source>
</evidence>
<proteinExistence type="inferred from homology"/>
<gene>
    <name evidence="7" type="primary">atpH</name>
    <name evidence="9" type="ORF">I6J18_15625</name>
</gene>
<dbReference type="Gene3D" id="1.10.520.20">
    <property type="entry name" value="N-terminal domain of the delta subunit of the F1F0-ATP synthase"/>
    <property type="match status" value="1"/>
</dbReference>
<dbReference type="InterPro" id="IPR026015">
    <property type="entry name" value="ATP_synth_OSCP/delta_N_sf"/>
</dbReference>
<evidence type="ECO:0000256" key="7">
    <source>
        <dbReference type="HAMAP-Rule" id="MF_01416"/>
    </source>
</evidence>
<evidence type="ECO:0000256" key="4">
    <source>
        <dbReference type="ARBA" id="ARBA00023065"/>
    </source>
</evidence>
<keyword evidence="3 7" id="KW-0375">Hydrogen ion transport</keyword>
<name>A0A974RZ72_PERPY</name>
<evidence type="ECO:0000256" key="1">
    <source>
        <dbReference type="ARBA" id="ARBA00004370"/>
    </source>
</evidence>
<evidence type="ECO:0000256" key="5">
    <source>
        <dbReference type="ARBA" id="ARBA00023136"/>
    </source>
</evidence>
<protein>
    <recommendedName>
        <fullName evidence="7">ATP synthase subunit delta</fullName>
    </recommendedName>
    <alternativeName>
        <fullName evidence="7">ATP synthase F(1) sector subunit delta</fullName>
    </alternativeName>
    <alternativeName>
        <fullName evidence="7">F-type ATPase subunit delta</fullName>
        <shortName evidence="7">F-ATPase subunit delta</shortName>
    </alternativeName>
</protein>
<dbReference type="NCBIfam" id="TIGR01145">
    <property type="entry name" value="ATP_synt_delta"/>
    <property type="match status" value="1"/>
</dbReference>
<dbReference type="InterPro" id="IPR000711">
    <property type="entry name" value="ATPase_OSCP/dsu"/>
</dbReference>
<dbReference type="GO" id="GO:0046933">
    <property type="term" value="F:proton-transporting ATP synthase activity, rotational mechanism"/>
    <property type="evidence" value="ECO:0007669"/>
    <property type="project" value="UniProtKB-UniRule"/>
</dbReference>
<accession>A0A974RZ72</accession>
<keyword evidence="2 7" id="KW-0813">Transport</keyword>
<dbReference type="Proteomes" id="UP000595254">
    <property type="component" value="Chromosome"/>
</dbReference>
<dbReference type="PRINTS" id="PR00125">
    <property type="entry name" value="ATPASEDELTA"/>
</dbReference>
<dbReference type="RefSeq" id="WP_040372836.1">
    <property type="nucleotide sequence ID" value="NZ_CP068053.1"/>
</dbReference>
<keyword evidence="6 7" id="KW-0066">ATP synthesis</keyword>